<keyword evidence="3" id="KW-1185">Reference proteome</keyword>
<dbReference type="Proteomes" id="UP001183006">
    <property type="component" value="Chromosome"/>
</dbReference>
<keyword evidence="1" id="KW-0472">Membrane</keyword>
<reference evidence="2" key="1">
    <citation type="submission" date="2023-08" db="EMBL/GenBank/DDBJ databases">
        <title>Methanolobus mangrovi sp. nov. and Methanolobus sediminis sp. nov, two novel methylotrophic methanogens isolated from mangrove sediments in China.</title>
        <authorList>
            <person name="Zhou J."/>
        </authorList>
    </citation>
    <scope>NUCLEOTIDE SEQUENCE</scope>
    <source>
        <strain evidence="2">FTZ2</strain>
    </source>
</reference>
<dbReference type="Pfam" id="PF10011">
    <property type="entry name" value="DUF2254"/>
    <property type="match status" value="1"/>
</dbReference>
<feature type="transmembrane region" description="Helical" evidence="1">
    <location>
        <begin position="138"/>
        <end position="159"/>
    </location>
</feature>
<dbReference type="RefSeq" id="WP_309307683.1">
    <property type="nucleotide sequence ID" value="NZ_CP133594.1"/>
</dbReference>
<keyword evidence="1" id="KW-1133">Transmembrane helix</keyword>
<organism evidence="2 3">
    <name type="scientific">Methanolobus mangrovi</name>
    <dbReference type="NCBI Taxonomy" id="3072977"/>
    <lineage>
        <taxon>Archaea</taxon>
        <taxon>Methanobacteriati</taxon>
        <taxon>Methanobacteriota</taxon>
        <taxon>Stenosarchaea group</taxon>
        <taxon>Methanomicrobia</taxon>
        <taxon>Methanosarcinales</taxon>
        <taxon>Methanosarcinaceae</taxon>
        <taxon>Methanolobus</taxon>
    </lineage>
</organism>
<protein>
    <submittedName>
        <fullName evidence="2">DUF2254 family protein</fullName>
    </submittedName>
</protein>
<dbReference type="AlphaFoldDB" id="A0AA51YIT1"/>
<feature type="transmembrane region" description="Helical" evidence="1">
    <location>
        <begin position="21"/>
        <end position="43"/>
    </location>
</feature>
<feature type="transmembrane region" description="Helical" evidence="1">
    <location>
        <begin position="63"/>
        <end position="85"/>
    </location>
</feature>
<gene>
    <name evidence="2" type="ORF">RE476_11000</name>
</gene>
<dbReference type="KEGG" id="mmav:RE476_11000"/>
<evidence type="ECO:0000313" key="3">
    <source>
        <dbReference type="Proteomes" id="UP001183006"/>
    </source>
</evidence>
<dbReference type="InterPro" id="IPR018723">
    <property type="entry name" value="DUF2254_membrane"/>
</dbReference>
<keyword evidence="1" id="KW-0812">Transmembrane</keyword>
<evidence type="ECO:0000313" key="2">
    <source>
        <dbReference type="EMBL" id="WMW21890.1"/>
    </source>
</evidence>
<dbReference type="EMBL" id="CP133594">
    <property type="protein sequence ID" value="WMW21890.1"/>
    <property type="molecule type" value="Genomic_DNA"/>
</dbReference>
<accession>A0AA51YIT1</accession>
<feature type="transmembrane region" description="Helical" evidence="1">
    <location>
        <begin position="106"/>
        <end position="132"/>
    </location>
</feature>
<dbReference type="GeneID" id="84230675"/>
<evidence type="ECO:0000256" key="1">
    <source>
        <dbReference type="SAM" id="Phobius"/>
    </source>
</evidence>
<proteinExistence type="predicted"/>
<sequence>MLPDKLEKFLAKHVWLQRIGVYVGIFLIIAFVFAFIFGIFNLIFPNFTFPNNAINYDNERYLLSALVQSLAATIALVITLSLVAVQLAAQSYSARVIDVYKRNPDMWILLCIYIITIFYGLGLTKIIGLGILGNYIEGAIFVAYFMGFFAFICLVPYMLKTLDLLKPSTVIKLLAMDITKEKLLAVIKDENDIAEKDPIQPIIDIVNAALSKNDYETVKNGLNVIQKRTQTVFEEVMQVEKSYSPDYKEFRDIWELEPIFIHLNRIAEISVEIKKEEFFCLIIKNIADIGIKAVEKEEYGLAIKTIFSLGNLGNSVVKIGFHEATERTIQSLVVLADKSINSSYDAEIIEYVVGELSEIAIQALENKRYFADAIVRSIQTISYSSISKGWANVTIADIASSLELIGIIAIKSHQYQIAIEVITTLGNIGIKTIKEAGEESVYGVTVTSFALKNIEIHAIEKRKREVSKAAKDNLIKLLDESKKHNIGAIIDEIKKLME</sequence>
<name>A0AA51YIT1_9EURY</name>